<evidence type="ECO:0000256" key="1">
    <source>
        <dbReference type="SAM" id="SignalP"/>
    </source>
</evidence>
<protein>
    <recommendedName>
        <fullName evidence="2">Fibrobacter succinogenes major paralogous domain-containing protein</fullName>
    </recommendedName>
</protein>
<evidence type="ECO:0000313" key="3">
    <source>
        <dbReference type="EMBL" id="GAO31649.1"/>
    </source>
</evidence>
<dbReference type="STRING" id="1236989.JCM15548_14036"/>
<dbReference type="Proteomes" id="UP000032900">
    <property type="component" value="Unassembled WGS sequence"/>
</dbReference>
<gene>
    <name evidence="3" type="ORF">JCM15548_14036</name>
</gene>
<feature type="signal peptide" evidence="1">
    <location>
        <begin position="1"/>
        <end position="26"/>
    </location>
</feature>
<comment type="caution">
    <text evidence="3">The sequence shown here is derived from an EMBL/GenBank/DDBJ whole genome shotgun (WGS) entry which is preliminary data.</text>
</comment>
<dbReference type="Pfam" id="PF09603">
    <property type="entry name" value="Fib_succ_major"/>
    <property type="match status" value="1"/>
</dbReference>
<evidence type="ECO:0000259" key="2">
    <source>
        <dbReference type="Pfam" id="PF09603"/>
    </source>
</evidence>
<keyword evidence="1" id="KW-0732">Signal</keyword>
<evidence type="ECO:0000313" key="4">
    <source>
        <dbReference type="Proteomes" id="UP000032900"/>
    </source>
</evidence>
<dbReference type="EMBL" id="BAZW01000055">
    <property type="protein sequence ID" value="GAO31649.1"/>
    <property type="molecule type" value="Genomic_DNA"/>
</dbReference>
<name>A0A0E9M2A2_9BACT</name>
<accession>A0A0E9M2A2</accession>
<feature type="chain" id="PRO_5002428897" description="Fibrobacter succinogenes major paralogous domain-containing protein" evidence="1">
    <location>
        <begin position="27"/>
        <end position="240"/>
    </location>
</feature>
<dbReference type="PROSITE" id="PS51257">
    <property type="entry name" value="PROKAR_LIPOPROTEIN"/>
    <property type="match status" value="1"/>
</dbReference>
<reference evidence="3 4" key="1">
    <citation type="journal article" date="2015" name="Microbes Environ.">
        <title>Distribution and evolution of nitrogen fixation genes in the phylum bacteroidetes.</title>
        <authorList>
            <person name="Inoue J."/>
            <person name="Oshima K."/>
            <person name="Suda W."/>
            <person name="Sakamoto M."/>
            <person name="Iino T."/>
            <person name="Noda S."/>
            <person name="Hongoh Y."/>
            <person name="Hattori M."/>
            <person name="Ohkuma M."/>
        </authorList>
    </citation>
    <scope>NUCLEOTIDE SEQUENCE [LARGE SCALE GENOMIC DNA]</scope>
    <source>
        <strain evidence="3">JCM 15548</strain>
    </source>
</reference>
<feature type="domain" description="Fibrobacter succinogenes major paralogous" evidence="2">
    <location>
        <begin position="58"/>
        <end position="239"/>
    </location>
</feature>
<dbReference type="AlphaFoldDB" id="A0A0E9M2A2"/>
<dbReference type="InterPro" id="IPR011871">
    <property type="entry name" value="Fib_succ_major"/>
</dbReference>
<proteinExistence type="predicted"/>
<keyword evidence="4" id="KW-1185">Reference proteome</keyword>
<sequence length="240" mass="26851">MTQMLKYLISASIAAMTLLLVISCDSDNLDEKDEKSPFNPKLTYGVTNDVGGNEYQTIQIGNQVWMAENLRSAGDHLSFVRKENPSYVELYGYLYSWESAMAGCPDGWHLPTLDEWEELFNYLGGKDVAGSALKSSGKNHWYRNKTGTNTSGFSALAAGGGFNLDVNYDGRIDSEDIEWANTYKSGKRRAFFWTATKINNQVATIQLNDDYEPTIDGKKVVINYSADDGFLYMSVRCVKD</sequence>
<organism evidence="3 4">
    <name type="scientific">Geofilum rubicundum JCM 15548</name>
    <dbReference type="NCBI Taxonomy" id="1236989"/>
    <lineage>
        <taxon>Bacteria</taxon>
        <taxon>Pseudomonadati</taxon>
        <taxon>Bacteroidota</taxon>
        <taxon>Bacteroidia</taxon>
        <taxon>Marinilabiliales</taxon>
        <taxon>Marinilabiliaceae</taxon>
        <taxon>Geofilum</taxon>
    </lineage>
</organism>
<dbReference type="NCBIfam" id="TIGR02145">
    <property type="entry name" value="Fib_succ_major"/>
    <property type="match status" value="1"/>
</dbReference>